<dbReference type="PANTHER" id="PTHR11731:SF192">
    <property type="entry name" value="IP17501P"/>
    <property type="match status" value="1"/>
</dbReference>
<dbReference type="GO" id="GO:0008239">
    <property type="term" value="F:dipeptidyl-peptidase activity"/>
    <property type="evidence" value="ECO:0007669"/>
    <property type="project" value="TreeGrafter"/>
</dbReference>
<evidence type="ECO:0000256" key="3">
    <source>
        <dbReference type="ARBA" id="ARBA00072929"/>
    </source>
</evidence>
<feature type="domain" description="Dipeptidylpeptidase IV N-terminal" evidence="7">
    <location>
        <begin position="189"/>
        <end position="553"/>
    </location>
</feature>
<feature type="domain" description="Peptidase S9 prolyl oligopeptidase catalytic" evidence="6">
    <location>
        <begin position="642"/>
        <end position="845"/>
    </location>
</feature>
<keyword evidence="9" id="KW-1185">Reference proteome</keyword>
<dbReference type="SUPFAM" id="SSF53474">
    <property type="entry name" value="alpha/beta-Hydrolases"/>
    <property type="match status" value="1"/>
</dbReference>
<evidence type="ECO:0000256" key="2">
    <source>
        <dbReference type="ARBA" id="ARBA00023180"/>
    </source>
</evidence>
<dbReference type="Pfam" id="PF00930">
    <property type="entry name" value="DPPIV_N"/>
    <property type="match status" value="1"/>
</dbReference>
<reference evidence="8" key="2">
    <citation type="submission" date="2022-10" db="EMBL/GenBank/DDBJ databases">
        <authorList>
            <consortium name="ENA_rothamsted_submissions"/>
            <consortium name="culmorum"/>
            <person name="King R."/>
        </authorList>
    </citation>
    <scope>NUCLEOTIDE SEQUENCE</scope>
</reference>
<dbReference type="PANTHER" id="PTHR11731">
    <property type="entry name" value="PROTEASE FAMILY S9B,C DIPEPTIDYL-PEPTIDASE IV-RELATED"/>
    <property type="match status" value="1"/>
</dbReference>
<feature type="transmembrane region" description="Helical" evidence="5">
    <location>
        <begin position="87"/>
        <end position="111"/>
    </location>
</feature>
<keyword evidence="5" id="KW-0472">Membrane</keyword>
<evidence type="ECO:0000259" key="6">
    <source>
        <dbReference type="Pfam" id="PF00326"/>
    </source>
</evidence>
<comment type="similarity">
    <text evidence="1">Belongs to the peptidase S9B family. DPPIV subfamily.</text>
</comment>
<evidence type="ECO:0000313" key="8">
    <source>
        <dbReference type="EMBL" id="CAG9808914.1"/>
    </source>
</evidence>
<feature type="compositionally biased region" description="Polar residues" evidence="4">
    <location>
        <begin position="1"/>
        <end position="16"/>
    </location>
</feature>
<dbReference type="OrthoDB" id="16520at2759"/>
<keyword evidence="5" id="KW-0812">Transmembrane</keyword>
<dbReference type="Gene3D" id="3.40.50.1820">
    <property type="entry name" value="alpha/beta hydrolase"/>
    <property type="match status" value="1"/>
</dbReference>
<dbReference type="Pfam" id="PF00326">
    <property type="entry name" value="Peptidase_S9"/>
    <property type="match status" value="1"/>
</dbReference>
<organism evidence="8 9">
    <name type="scientific">Chironomus riparius</name>
    <dbReference type="NCBI Taxonomy" id="315576"/>
    <lineage>
        <taxon>Eukaryota</taxon>
        <taxon>Metazoa</taxon>
        <taxon>Ecdysozoa</taxon>
        <taxon>Arthropoda</taxon>
        <taxon>Hexapoda</taxon>
        <taxon>Insecta</taxon>
        <taxon>Pterygota</taxon>
        <taxon>Neoptera</taxon>
        <taxon>Endopterygota</taxon>
        <taxon>Diptera</taxon>
        <taxon>Nematocera</taxon>
        <taxon>Chironomoidea</taxon>
        <taxon>Chironomidae</taxon>
        <taxon>Chironominae</taxon>
        <taxon>Chironomus</taxon>
    </lineage>
</organism>
<dbReference type="InterPro" id="IPR029058">
    <property type="entry name" value="AB_hydrolase_fold"/>
</dbReference>
<feature type="region of interest" description="Disordered" evidence="4">
    <location>
        <begin position="1"/>
        <end position="38"/>
    </location>
</feature>
<evidence type="ECO:0000259" key="7">
    <source>
        <dbReference type="Pfam" id="PF00930"/>
    </source>
</evidence>
<evidence type="ECO:0000256" key="5">
    <source>
        <dbReference type="SAM" id="Phobius"/>
    </source>
</evidence>
<dbReference type="GO" id="GO:0005886">
    <property type="term" value="C:plasma membrane"/>
    <property type="evidence" value="ECO:0007669"/>
    <property type="project" value="TreeGrafter"/>
</dbReference>
<dbReference type="InterPro" id="IPR001375">
    <property type="entry name" value="Peptidase_S9_cat"/>
</dbReference>
<dbReference type="Gene3D" id="2.140.10.30">
    <property type="entry name" value="Dipeptidylpeptidase IV, N-terminal domain"/>
    <property type="match status" value="1"/>
</dbReference>
<keyword evidence="2" id="KW-0325">Glycoprotein</keyword>
<dbReference type="GO" id="GO:0008236">
    <property type="term" value="F:serine-type peptidase activity"/>
    <property type="evidence" value="ECO:0007669"/>
    <property type="project" value="InterPro"/>
</dbReference>
<reference evidence="8" key="1">
    <citation type="submission" date="2022-01" db="EMBL/GenBank/DDBJ databases">
        <authorList>
            <person name="King R."/>
        </authorList>
    </citation>
    <scope>NUCLEOTIDE SEQUENCE</scope>
</reference>
<dbReference type="GO" id="GO:0006508">
    <property type="term" value="P:proteolysis"/>
    <property type="evidence" value="ECO:0007669"/>
    <property type="project" value="InterPro"/>
</dbReference>
<dbReference type="InterPro" id="IPR050278">
    <property type="entry name" value="Serine_Prot_S9B/DPPIV"/>
</dbReference>
<dbReference type="Proteomes" id="UP001153620">
    <property type="component" value="Chromosome 3"/>
</dbReference>
<gene>
    <name evidence="8" type="ORF">CHIRRI_LOCUS11748</name>
</gene>
<sequence>MFQASTSSYKILSQEPQVDENENDFSSSLSSDESEDSLDLALNKIRNSPRRSRRKRKRIKMVRIDGFDAAAESYEELIGSAKRKRQFLVLGGLCILAIAVILAIVLSVFLVNKSAEDKLDEIVLDDIIKGKLQPRRFNGTWIDDKSFHYFDVNGDFIIYNADSKTREIRVRTNSTIYERFVTSNSFEFSPDKKYILLTTNIIKLYRHSFFANWRIFDIAAETITDVKITEEDDSFIYRLVKFGPDSSLIIVDKFNIYYKPSPTAESIQITKDGDLSSSHKIVNGVPDWVYEEEVFSSNSATWFSKDGKKIAFIQFVDSNVPTITLPIYGLPGQYKYPEMIPVSYPKAGAKNPLVKLFYVTLNGVNPDSLPEIPKPVSLIADEYIITSVGWANENELISVWMDRVQNRGLILKCTSNNNCVDLLTLDTTEGWIEFFTAPLFNGDGTEMIFIGSTDGYRHIKVLNLNNRTVSNRTSGKYIITEILKFNKDNNVIIYTANTEEDIKAQHVYAIKNVNGALPMCLTCKLYEGQSYYSAEVSEGGSYLIINSGGPDVPRADLYTLKIEGDKIVLADHMEVEKNDDFKNLVYKKKVPRKIYDSIELDDETDASIMMIVPSDLDESKKYPMLVEVYGGPDSSSVTNRYSIEWGTYLASSLDIIYVKIDGRGSGLKSDKHLHALYKNLGTVEVEDQVRTAEKLHEKYPYLDSTRTGIWGWSYGGYVSGMSLMRDNKVYKCATSVAPVTDWELYDSIYTERYMLTPELNPTAYNASRMTNFVENITKHNKMYMLVHGTLDDNVHFQQGMVLARVLERSDIQFKEITYPDEDHSLAGVRPHLYHSLEHFFKECFNLSD</sequence>
<evidence type="ECO:0000256" key="1">
    <source>
        <dbReference type="ARBA" id="ARBA00010036"/>
    </source>
</evidence>
<accession>A0A9N9WTT2</accession>
<dbReference type="AlphaFoldDB" id="A0A9N9WTT2"/>
<dbReference type="SUPFAM" id="SSF82171">
    <property type="entry name" value="DPP6 N-terminal domain-like"/>
    <property type="match status" value="1"/>
</dbReference>
<evidence type="ECO:0000256" key="4">
    <source>
        <dbReference type="SAM" id="MobiDB-lite"/>
    </source>
</evidence>
<name>A0A9N9WTT2_9DIPT</name>
<dbReference type="EMBL" id="OU895879">
    <property type="protein sequence ID" value="CAG9808914.1"/>
    <property type="molecule type" value="Genomic_DNA"/>
</dbReference>
<dbReference type="InterPro" id="IPR002469">
    <property type="entry name" value="Peptidase_S9B_N"/>
</dbReference>
<evidence type="ECO:0000313" key="9">
    <source>
        <dbReference type="Proteomes" id="UP001153620"/>
    </source>
</evidence>
<dbReference type="FunFam" id="3.40.50.1820:FF:000003">
    <property type="entry name" value="Dipeptidyl peptidase 4"/>
    <property type="match status" value="1"/>
</dbReference>
<proteinExistence type="inferred from homology"/>
<protein>
    <recommendedName>
        <fullName evidence="3">Venom dipeptidyl peptidase 4</fullName>
    </recommendedName>
</protein>
<keyword evidence="5" id="KW-1133">Transmembrane helix</keyword>